<dbReference type="CDD" id="cd04179">
    <property type="entry name" value="DPM_DPG-synthase_like"/>
    <property type="match status" value="1"/>
</dbReference>
<organism evidence="3 4">
    <name type="scientific">Prevotella illustrans</name>
    <dbReference type="NCBI Taxonomy" id="2800387"/>
    <lineage>
        <taxon>Bacteria</taxon>
        <taxon>Pseudomonadati</taxon>
        <taxon>Bacteroidota</taxon>
        <taxon>Bacteroidia</taxon>
        <taxon>Bacteroidales</taxon>
        <taxon>Prevotellaceae</taxon>
        <taxon>Prevotella</taxon>
    </lineage>
</organism>
<sequence length="251" mass="28805">MGKVCVIIPTYNNGKTIADIVTRVHAITPDIIVVNDGSTDHTHTALHQLPFIIHRIEYGVNRGKGYALKQGFRMALALGYDYAITIDSDGQHFPEDIPLLLREHEAHPEALIVGVRQLTADSTQRRNTFANRFSNFWFTVQTLRHVADTQSGYRLYPLRRVSRRWIFSSRYEAELSLLVVAAWMDVAIRSVNVRVYYPPQAERVTHFRPAVDFTRISLLNTALCLGSLFFYLSKLIVYNGPRAVYKKLFHR</sequence>
<dbReference type="PANTHER" id="PTHR48090">
    <property type="entry name" value="UNDECAPRENYL-PHOSPHATE 4-DEOXY-4-FORMAMIDO-L-ARABINOSE TRANSFERASE-RELATED"/>
    <property type="match status" value="1"/>
</dbReference>
<dbReference type="InterPro" id="IPR050256">
    <property type="entry name" value="Glycosyltransferase_2"/>
</dbReference>
<dbReference type="PANTHER" id="PTHR48090:SF7">
    <property type="entry name" value="RFBJ PROTEIN"/>
    <property type="match status" value="1"/>
</dbReference>
<feature type="transmembrane region" description="Helical" evidence="1">
    <location>
        <begin position="217"/>
        <end position="237"/>
    </location>
</feature>
<protein>
    <submittedName>
        <fullName evidence="3">Glycosyltransferase family 2 protein</fullName>
    </submittedName>
</protein>
<reference evidence="3 4" key="1">
    <citation type="submission" date="2021-01" db="EMBL/GenBank/DDBJ databases">
        <title>Prevotella A2931 sp. nov.</title>
        <authorList>
            <person name="Buhl M."/>
            <person name="Oberhettinger P."/>
        </authorList>
    </citation>
    <scope>NUCLEOTIDE SEQUENCE [LARGE SCALE GENOMIC DNA]</scope>
    <source>
        <strain evidence="3 4">A2931</strain>
    </source>
</reference>
<dbReference type="RefSeq" id="WP_107581913.1">
    <property type="nucleotide sequence ID" value="NZ_JAERMS010000009.1"/>
</dbReference>
<name>A0ABS3M4J0_9BACT</name>
<dbReference type="Proteomes" id="UP000664265">
    <property type="component" value="Unassembled WGS sequence"/>
</dbReference>
<accession>A0ABS3M4J0</accession>
<evidence type="ECO:0000313" key="3">
    <source>
        <dbReference type="EMBL" id="MBO1363094.1"/>
    </source>
</evidence>
<evidence type="ECO:0000256" key="1">
    <source>
        <dbReference type="SAM" id="Phobius"/>
    </source>
</evidence>
<feature type="domain" description="Glycosyltransferase 2-like" evidence="2">
    <location>
        <begin position="5"/>
        <end position="129"/>
    </location>
</feature>
<dbReference type="SUPFAM" id="SSF53448">
    <property type="entry name" value="Nucleotide-diphospho-sugar transferases"/>
    <property type="match status" value="1"/>
</dbReference>
<keyword evidence="1" id="KW-1133">Transmembrane helix</keyword>
<evidence type="ECO:0000259" key="2">
    <source>
        <dbReference type="Pfam" id="PF00535"/>
    </source>
</evidence>
<keyword evidence="1" id="KW-0812">Transmembrane</keyword>
<proteinExistence type="predicted"/>
<dbReference type="InterPro" id="IPR001173">
    <property type="entry name" value="Glyco_trans_2-like"/>
</dbReference>
<dbReference type="Pfam" id="PF00535">
    <property type="entry name" value="Glycos_transf_2"/>
    <property type="match status" value="1"/>
</dbReference>
<comment type="caution">
    <text evidence="3">The sequence shown here is derived from an EMBL/GenBank/DDBJ whole genome shotgun (WGS) entry which is preliminary data.</text>
</comment>
<evidence type="ECO:0000313" key="4">
    <source>
        <dbReference type="Proteomes" id="UP000664265"/>
    </source>
</evidence>
<dbReference type="InterPro" id="IPR029044">
    <property type="entry name" value="Nucleotide-diphossugar_trans"/>
</dbReference>
<dbReference type="Gene3D" id="3.90.550.10">
    <property type="entry name" value="Spore Coat Polysaccharide Biosynthesis Protein SpsA, Chain A"/>
    <property type="match status" value="1"/>
</dbReference>
<keyword evidence="1" id="KW-0472">Membrane</keyword>
<gene>
    <name evidence="3" type="ORF">JHU38_04755</name>
</gene>
<keyword evidence="4" id="KW-1185">Reference proteome</keyword>
<dbReference type="EMBL" id="JAERMS010000009">
    <property type="protein sequence ID" value="MBO1363094.1"/>
    <property type="molecule type" value="Genomic_DNA"/>
</dbReference>